<sequence length="158" mass="16868">MREHPSTGEPSDDVLLAELAALFRAVDDVPPEVLELGRAVFTWQHVDAELAELTYDSGRGDPVPGVLVRAEVAALRDIAFETRSGVQIEIGVTGDALQGQLIPPRPGEVRVVLVSGRDSSAPVDEVGGFTIRPIPPGRFRLHFSTPDGVNVVTSPISL</sequence>
<protein>
    <recommendedName>
        <fullName evidence="3">Carboxypeptidase regulatory-like domain-containing protein</fullName>
    </recommendedName>
</protein>
<reference evidence="1" key="1">
    <citation type="submission" date="2021-01" db="EMBL/GenBank/DDBJ databases">
        <title>Whole genome shotgun sequence of Acrocarpospora phusangensis NBRC 108782.</title>
        <authorList>
            <person name="Komaki H."/>
            <person name="Tamura T."/>
        </authorList>
    </citation>
    <scope>NUCLEOTIDE SEQUENCE</scope>
    <source>
        <strain evidence="1">NBRC 108782</strain>
    </source>
</reference>
<keyword evidence="2" id="KW-1185">Reference proteome</keyword>
<dbReference type="AlphaFoldDB" id="A0A919UQG9"/>
<comment type="caution">
    <text evidence="1">The sequence shown here is derived from an EMBL/GenBank/DDBJ whole genome shotgun (WGS) entry which is preliminary data.</text>
</comment>
<evidence type="ECO:0000313" key="2">
    <source>
        <dbReference type="Proteomes" id="UP000640052"/>
    </source>
</evidence>
<proteinExistence type="predicted"/>
<evidence type="ECO:0000313" key="1">
    <source>
        <dbReference type="EMBL" id="GIH26403.1"/>
    </source>
</evidence>
<dbReference type="Proteomes" id="UP000640052">
    <property type="component" value="Unassembled WGS sequence"/>
</dbReference>
<evidence type="ECO:0008006" key="3">
    <source>
        <dbReference type="Google" id="ProtNLM"/>
    </source>
</evidence>
<dbReference type="EMBL" id="BOOA01000039">
    <property type="protein sequence ID" value="GIH26403.1"/>
    <property type="molecule type" value="Genomic_DNA"/>
</dbReference>
<name>A0A919UQG9_9ACTN</name>
<gene>
    <name evidence="1" type="ORF">Aph01nite_47130</name>
</gene>
<accession>A0A919UQG9</accession>
<dbReference type="RefSeq" id="WP_204043080.1">
    <property type="nucleotide sequence ID" value="NZ_BOOA01000039.1"/>
</dbReference>
<organism evidence="1 2">
    <name type="scientific">Acrocarpospora phusangensis</name>
    <dbReference type="NCBI Taxonomy" id="1070424"/>
    <lineage>
        <taxon>Bacteria</taxon>
        <taxon>Bacillati</taxon>
        <taxon>Actinomycetota</taxon>
        <taxon>Actinomycetes</taxon>
        <taxon>Streptosporangiales</taxon>
        <taxon>Streptosporangiaceae</taxon>
        <taxon>Acrocarpospora</taxon>
    </lineage>
</organism>